<evidence type="ECO:0000256" key="7">
    <source>
        <dbReference type="ARBA" id="ARBA00034021"/>
    </source>
</evidence>
<evidence type="ECO:0000256" key="4">
    <source>
        <dbReference type="ARBA" id="ARBA00022670"/>
    </source>
</evidence>
<reference evidence="8" key="1">
    <citation type="journal article" date="2015" name="Nature">
        <title>Complex archaea that bridge the gap between prokaryotes and eukaryotes.</title>
        <authorList>
            <person name="Spang A."/>
            <person name="Saw J.H."/>
            <person name="Jorgensen S.L."/>
            <person name="Zaremba-Niedzwiedzka K."/>
            <person name="Martijn J."/>
            <person name="Lind A.E."/>
            <person name="van Eijk R."/>
            <person name="Schleper C."/>
            <person name="Guy L."/>
            <person name="Ettema T.J."/>
        </authorList>
    </citation>
    <scope>NUCLEOTIDE SEQUENCE</scope>
</reference>
<sequence>MDITANLPIVIEKHGDQERAYDLYSRLLKDRIIFLGTPINDQVANAVVAQLLFLESSDADKDIYMYINSPGGVVTAGLGIYDTMCYVKPDIQTLCVGQAVSMGCFLLAGGTPGKRFSLPHTSIMMHQISGGQEGAVPDVTLRFEEMIKKNELLMEILADNTNKPFEEVKAQFERDKWMTPEEAKAFGIIDRIHTRSERETDE</sequence>
<dbReference type="EC" id="3.4.21.92" evidence="2"/>
<dbReference type="NCBIfam" id="NF001368">
    <property type="entry name" value="PRK00277.1"/>
    <property type="match status" value="1"/>
</dbReference>
<dbReference type="SUPFAM" id="SSF52096">
    <property type="entry name" value="ClpP/crotonase"/>
    <property type="match status" value="1"/>
</dbReference>
<evidence type="ECO:0000256" key="2">
    <source>
        <dbReference type="ARBA" id="ARBA00013230"/>
    </source>
</evidence>
<dbReference type="PANTHER" id="PTHR10381">
    <property type="entry name" value="ATP-DEPENDENT CLP PROTEASE PROTEOLYTIC SUBUNIT"/>
    <property type="match status" value="1"/>
</dbReference>
<comment type="catalytic activity">
    <reaction evidence="7">
        <text>Hydrolysis of proteins to small peptides in the presence of ATP and magnesium. alpha-casein is the usual test substrate. In the absence of ATP, only oligopeptides shorter than five residues are hydrolyzed (such as succinyl-Leu-Tyr-|-NHMec, and Leu-Tyr-Leu-|-Tyr-Trp, in which cleavage of the -Tyr-|-Leu- and -Tyr-|-Trp bonds also occurs).</text>
        <dbReference type="EC" id="3.4.21.92"/>
    </reaction>
</comment>
<dbReference type="GO" id="GO:0009368">
    <property type="term" value="C:endopeptidase Clp complex"/>
    <property type="evidence" value="ECO:0007669"/>
    <property type="project" value="TreeGrafter"/>
</dbReference>
<organism evidence="8">
    <name type="scientific">marine sediment metagenome</name>
    <dbReference type="NCBI Taxonomy" id="412755"/>
    <lineage>
        <taxon>unclassified sequences</taxon>
        <taxon>metagenomes</taxon>
        <taxon>ecological metagenomes</taxon>
    </lineage>
</organism>
<dbReference type="Pfam" id="PF00574">
    <property type="entry name" value="CLP_protease"/>
    <property type="match status" value="1"/>
</dbReference>
<dbReference type="InterPro" id="IPR001907">
    <property type="entry name" value="ClpP"/>
</dbReference>
<dbReference type="HAMAP" id="MF_00444">
    <property type="entry name" value="ClpP"/>
    <property type="match status" value="1"/>
</dbReference>
<dbReference type="PANTHER" id="PTHR10381:SF70">
    <property type="entry name" value="ATP-DEPENDENT CLP PROTEASE PROTEOLYTIC SUBUNIT"/>
    <property type="match status" value="1"/>
</dbReference>
<dbReference type="Gene3D" id="3.90.226.10">
    <property type="entry name" value="2-enoyl-CoA Hydratase, Chain A, domain 1"/>
    <property type="match status" value="1"/>
</dbReference>
<dbReference type="InterPro" id="IPR023562">
    <property type="entry name" value="ClpP/TepA"/>
</dbReference>
<accession>A0A0F9C9E8</accession>
<keyword evidence="5" id="KW-0378">Hydrolase</keyword>
<evidence type="ECO:0000256" key="3">
    <source>
        <dbReference type="ARBA" id="ARBA00022490"/>
    </source>
</evidence>
<dbReference type="GO" id="GO:0004176">
    <property type="term" value="F:ATP-dependent peptidase activity"/>
    <property type="evidence" value="ECO:0007669"/>
    <property type="project" value="InterPro"/>
</dbReference>
<keyword evidence="4" id="KW-0645">Protease</keyword>
<dbReference type="GO" id="GO:0051117">
    <property type="term" value="F:ATPase binding"/>
    <property type="evidence" value="ECO:0007669"/>
    <property type="project" value="TreeGrafter"/>
</dbReference>
<dbReference type="AlphaFoldDB" id="A0A0F9C9E8"/>
<comment type="similarity">
    <text evidence="1">Belongs to the peptidase S14 family.</text>
</comment>
<dbReference type="NCBIfam" id="NF009205">
    <property type="entry name" value="PRK12553.1"/>
    <property type="match status" value="1"/>
</dbReference>
<comment type="caution">
    <text evidence="8">The sequence shown here is derived from an EMBL/GenBank/DDBJ whole genome shotgun (WGS) entry which is preliminary data.</text>
</comment>
<dbReference type="InterPro" id="IPR029045">
    <property type="entry name" value="ClpP/crotonase-like_dom_sf"/>
</dbReference>
<name>A0A0F9C9E8_9ZZZZ</name>
<evidence type="ECO:0000313" key="8">
    <source>
        <dbReference type="EMBL" id="KKK93316.1"/>
    </source>
</evidence>
<dbReference type="EMBL" id="LAZR01047827">
    <property type="protein sequence ID" value="KKK93316.1"/>
    <property type="molecule type" value="Genomic_DNA"/>
</dbReference>
<dbReference type="GO" id="GO:0004252">
    <property type="term" value="F:serine-type endopeptidase activity"/>
    <property type="evidence" value="ECO:0007669"/>
    <property type="project" value="UniProtKB-EC"/>
</dbReference>
<evidence type="ECO:0000256" key="6">
    <source>
        <dbReference type="ARBA" id="ARBA00022825"/>
    </source>
</evidence>
<dbReference type="CDD" id="cd07017">
    <property type="entry name" value="S14_ClpP_2"/>
    <property type="match status" value="1"/>
</dbReference>
<gene>
    <name evidence="8" type="ORF">LCGC14_2694090</name>
</gene>
<dbReference type="GO" id="GO:0006515">
    <property type="term" value="P:protein quality control for misfolded or incompletely synthesized proteins"/>
    <property type="evidence" value="ECO:0007669"/>
    <property type="project" value="TreeGrafter"/>
</dbReference>
<proteinExistence type="inferred from homology"/>
<evidence type="ECO:0000256" key="1">
    <source>
        <dbReference type="ARBA" id="ARBA00007039"/>
    </source>
</evidence>
<protein>
    <recommendedName>
        <fullName evidence="2">endopeptidase Clp</fullName>
        <ecNumber evidence="2">3.4.21.92</ecNumber>
    </recommendedName>
</protein>
<keyword evidence="6" id="KW-0720">Serine protease</keyword>
<dbReference type="FunFam" id="3.90.226.10:FF:000001">
    <property type="entry name" value="ATP-dependent Clp protease proteolytic subunit"/>
    <property type="match status" value="1"/>
</dbReference>
<evidence type="ECO:0000256" key="5">
    <source>
        <dbReference type="ARBA" id="ARBA00022801"/>
    </source>
</evidence>
<dbReference type="PRINTS" id="PR00127">
    <property type="entry name" value="CLPPROTEASEP"/>
</dbReference>
<keyword evidence="3" id="KW-0963">Cytoplasm</keyword>